<feature type="domain" description="SMP" evidence="3">
    <location>
        <begin position="66"/>
        <end position="123"/>
    </location>
</feature>
<proteinExistence type="inferred from homology"/>
<name>A0A0S3SJM3_PHAAN</name>
<feature type="domain" description="SMP" evidence="3">
    <location>
        <begin position="131"/>
        <end position="194"/>
    </location>
</feature>
<dbReference type="PANTHER" id="PTHR31174:SF31">
    <property type="entry name" value="LATE EMBRYOGENESIS ABUNDANT PROTEIN 3"/>
    <property type="match status" value="1"/>
</dbReference>
<dbReference type="EMBL" id="AP015040">
    <property type="protein sequence ID" value="BAT92993.1"/>
    <property type="molecule type" value="Genomic_DNA"/>
</dbReference>
<dbReference type="Proteomes" id="UP000291084">
    <property type="component" value="Chromosome 7"/>
</dbReference>
<sequence length="195" mass="20523">MLIFRTNCNNMKHSNLIPRMSHQQLKKPQADLEISNYGDFSEKTVDRLEPVVPTGIGSAAIDGDPITIGEALEAAAIAAGNKAVDQNDAAAIRAAEIRASGEKSVRSGGVGETAQAAATFNSHVKRNQDKTKLSDILTDASEKLSVDKAVTKEDADAVYAAEVQFTRRGEAEEGVAKPGGVSASMATAANLNQQN</sequence>
<accession>A0A0S3SJM3</accession>
<evidence type="ECO:0000259" key="3">
    <source>
        <dbReference type="Pfam" id="PF04927"/>
    </source>
</evidence>
<evidence type="ECO:0000256" key="2">
    <source>
        <dbReference type="ARBA" id="ARBA00022737"/>
    </source>
</evidence>
<gene>
    <name evidence="4" type="primary">Vigan.07G187400</name>
    <name evidence="4" type="ORF">VIGAN_07187400</name>
</gene>
<protein>
    <recommendedName>
        <fullName evidence="3">SMP domain-containing protein</fullName>
    </recommendedName>
</protein>
<comment type="similarity">
    <text evidence="1">Belongs to the LEA type SMP family.</text>
</comment>
<dbReference type="OrthoDB" id="2014755at2759"/>
<dbReference type="InterPro" id="IPR007011">
    <property type="entry name" value="LEA_SMP_dom"/>
</dbReference>
<organism evidence="4 5">
    <name type="scientific">Vigna angularis var. angularis</name>
    <dbReference type="NCBI Taxonomy" id="157739"/>
    <lineage>
        <taxon>Eukaryota</taxon>
        <taxon>Viridiplantae</taxon>
        <taxon>Streptophyta</taxon>
        <taxon>Embryophyta</taxon>
        <taxon>Tracheophyta</taxon>
        <taxon>Spermatophyta</taxon>
        <taxon>Magnoliopsida</taxon>
        <taxon>eudicotyledons</taxon>
        <taxon>Gunneridae</taxon>
        <taxon>Pentapetalae</taxon>
        <taxon>rosids</taxon>
        <taxon>fabids</taxon>
        <taxon>Fabales</taxon>
        <taxon>Fabaceae</taxon>
        <taxon>Papilionoideae</taxon>
        <taxon>50 kb inversion clade</taxon>
        <taxon>NPAAA clade</taxon>
        <taxon>indigoferoid/millettioid clade</taxon>
        <taxon>Phaseoleae</taxon>
        <taxon>Vigna</taxon>
    </lineage>
</organism>
<keyword evidence="2" id="KW-0677">Repeat</keyword>
<dbReference type="PANTHER" id="PTHR31174">
    <property type="entry name" value="SEED MATURATION FAMILY PROTEIN"/>
    <property type="match status" value="1"/>
</dbReference>
<evidence type="ECO:0000256" key="1">
    <source>
        <dbReference type="ARBA" id="ARBA00010733"/>
    </source>
</evidence>
<evidence type="ECO:0000313" key="4">
    <source>
        <dbReference type="EMBL" id="BAT92993.1"/>
    </source>
</evidence>
<dbReference type="AlphaFoldDB" id="A0A0S3SJM3"/>
<reference evidence="4 5" key="1">
    <citation type="journal article" date="2015" name="Sci. Rep.">
        <title>The power of single molecule real-time sequencing technology in the de novo assembly of a eukaryotic genome.</title>
        <authorList>
            <person name="Sakai H."/>
            <person name="Naito K."/>
            <person name="Ogiso-Tanaka E."/>
            <person name="Takahashi Y."/>
            <person name="Iseki K."/>
            <person name="Muto C."/>
            <person name="Satou K."/>
            <person name="Teruya K."/>
            <person name="Shiroma A."/>
            <person name="Shimoji M."/>
            <person name="Hirano T."/>
            <person name="Itoh T."/>
            <person name="Kaga A."/>
            <person name="Tomooka N."/>
        </authorList>
    </citation>
    <scope>NUCLEOTIDE SEQUENCE [LARGE SCALE GENOMIC DNA]</scope>
    <source>
        <strain evidence="5">cv. Shumari</strain>
    </source>
</reference>
<dbReference type="InterPro" id="IPR042971">
    <property type="entry name" value="LEA_SMP"/>
</dbReference>
<keyword evidence="5" id="KW-1185">Reference proteome</keyword>
<dbReference type="Pfam" id="PF04927">
    <property type="entry name" value="SMP"/>
    <property type="match status" value="2"/>
</dbReference>
<evidence type="ECO:0000313" key="5">
    <source>
        <dbReference type="Proteomes" id="UP000291084"/>
    </source>
</evidence>